<sequence>MKMERFKLNLKVELAHKTRRLSLKDSMYLISIEDGTTTSTANANNANSPADEAVKALNDKVRSAVMPYFRGLKTIPGIKEEVQSHSNGVQQSQLPRKSQQQPQRKVVPLRTAIACDYLSVERVVDELHAIVKKALFQ</sequence>
<comment type="caution">
    <text evidence="1">The sequence shown here is derived from an EMBL/GenBank/DDBJ whole genome shotgun (WGS) entry which is preliminary data.</text>
</comment>
<gene>
    <name evidence="1" type="ORF">Amon02_000556400</name>
</gene>
<evidence type="ECO:0000313" key="2">
    <source>
        <dbReference type="Proteomes" id="UP001165064"/>
    </source>
</evidence>
<dbReference type="EMBL" id="BSXS01004128">
    <property type="protein sequence ID" value="GME82509.1"/>
    <property type="molecule type" value="Genomic_DNA"/>
</dbReference>
<keyword evidence="2" id="KW-1185">Reference proteome</keyword>
<accession>A0ACB5T6Y5</accession>
<protein>
    <submittedName>
        <fullName evidence="1">Unnamed protein product</fullName>
    </submittedName>
</protein>
<name>A0ACB5T6Y5_AMBMO</name>
<dbReference type="Proteomes" id="UP001165064">
    <property type="component" value="Unassembled WGS sequence"/>
</dbReference>
<evidence type="ECO:0000313" key="1">
    <source>
        <dbReference type="EMBL" id="GME82509.1"/>
    </source>
</evidence>
<proteinExistence type="predicted"/>
<organism evidence="1 2">
    <name type="scientific">Ambrosiozyma monospora</name>
    <name type="common">Yeast</name>
    <name type="synonym">Endomycopsis monosporus</name>
    <dbReference type="NCBI Taxonomy" id="43982"/>
    <lineage>
        <taxon>Eukaryota</taxon>
        <taxon>Fungi</taxon>
        <taxon>Dikarya</taxon>
        <taxon>Ascomycota</taxon>
        <taxon>Saccharomycotina</taxon>
        <taxon>Pichiomycetes</taxon>
        <taxon>Pichiales</taxon>
        <taxon>Pichiaceae</taxon>
        <taxon>Ambrosiozyma</taxon>
    </lineage>
</organism>
<reference evidence="1" key="1">
    <citation type="submission" date="2023-04" db="EMBL/GenBank/DDBJ databases">
        <title>Ambrosiozyma monospora NBRC 10751.</title>
        <authorList>
            <person name="Ichikawa N."/>
            <person name="Sato H."/>
            <person name="Tonouchi N."/>
        </authorList>
    </citation>
    <scope>NUCLEOTIDE SEQUENCE</scope>
    <source>
        <strain evidence="1">NBRC 10751</strain>
    </source>
</reference>